<keyword evidence="1" id="KW-1133">Transmembrane helix</keyword>
<feature type="transmembrane region" description="Helical" evidence="1">
    <location>
        <begin position="43"/>
        <end position="65"/>
    </location>
</feature>
<dbReference type="Proteomes" id="UP000664203">
    <property type="component" value="Unassembled WGS sequence"/>
</dbReference>
<keyword evidence="1" id="KW-0472">Membrane</keyword>
<keyword evidence="1" id="KW-0812">Transmembrane</keyword>
<evidence type="ECO:0000256" key="1">
    <source>
        <dbReference type="SAM" id="Phobius"/>
    </source>
</evidence>
<dbReference type="EMBL" id="CAJPDR010000807">
    <property type="protein sequence ID" value="CAF9942765.1"/>
    <property type="molecule type" value="Genomic_DNA"/>
</dbReference>
<keyword evidence="3" id="KW-1185">Reference proteome</keyword>
<proteinExistence type="predicted"/>
<evidence type="ECO:0000313" key="2">
    <source>
        <dbReference type="EMBL" id="CAF9942765.1"/>
    </source>
</evidence>
<sequence length="289" mass="32506">MACQTARHLAVLRDEKLQSHRTEILRRRSPLRRTAVHQRLRHVFWRIIPVAIVYFAKVVLGNNFLTRFPLPNYILSNLGSLTYPSHFLRINGRAAFSSPTLQEHLFGANLQKTKEPPIARTPAEELFQVLSFRLHTRPANGKPLATSSNDPNDPFEIMVTSLAAKSALIRPQNACSDVVFVDVFETCFTRAANKMIGQIAGSSNVGVINQEIEDRLKPEPVEGRKVEKGVSDIISVTKAQLSRWFNGLADAKCKVQKGQVTTRADRPPLNLPYFKSYANRDLCWTAEGM</sequence>
<name>A0A8H3J8W1_9LECA</name>
<comment type="caution">
    <text evidence="2">The sequence shown here is derived from an EMBL/GenBank/DDBJ whole genome shotgun (WGS) entry which is preliminary data.</text>
</comment>
<organism evidence="2 3">
    <name type="scientific">Alectoria fallacina</name>
    <dbReference type="NCBI Taxonomy" id="1903189"/>
    <lineage>
        <taxon>Eukaryota</taxon>
        <taxon>Fungi</taxon>
        <taxon>Dikarya</taxon>
        <taxon>Ascomycota</taxon>
        <taxon>Pezizomycotina</taxon>
        <taxon>Lecanoromycetes</taxon>
        <taxon>OSLEUM clade</taxon>
        <taxon>Lecanoromycetidae</taxon>
        <taxon>Lecanorales</taxon>
        <taxon>Lecanorineae</taxon>
        <taxon>Parmeliaceae</taxon>
        <taxon>Alectoria</taxon>
    </lineage>
</organism>
<dbReference type="AlphaFoldDB" id="A0A8H3J8W1"/>
<accession>A0A8H3J8W1</accession>
<reference evidence="2" key="1">
    <citation type="submission" date="2021-03" db="EMBL/GenBank/DDBJ databases">
        <authorList>
            <person name="Tagirdzhanova G."/>
        </authorList>
    </citation>
    <scope>NUCLEOTIDE SEQUENCE</scope>
</reference>
<gene>
    <name evidence="2" type="ORF">ALECFALPRED_010008</name>
</gene>
<protein>
    <submittedName>
        <fullName evidence="2">Uncharacterized protein</fullName>
    </submittedName>
</protein>
<evidence type="ECO:0000313" key="3">
    <source>
        <dbReference type="Proteomes" id="UP000664203"/>
    </source>
</evidence>